<sequence length="465" mass="52654">MSVLSKFNSVYSFGSALSFKQYGPGLCGLVAFLTIIKWYGKIAKASKSRIFVTKSGQPTNDKVHVDVQFLKKLWRIIKILIPSPFCAEVFYLLLIAISLLCRTYADVYMIVMATKIEASIIARNKLLFLMNVMQYALAMPAISVTNAILKFGLSELKLRFRERLTKFMYQRYLAGFTFYKMSNLDNRIQNADQLLTQDVIKFCEGFVDLYSNVTKPIVDVLLYVSRLSGALGWGAPATLFSYLLGSGIFLTSIRRPIGRLTVQEQAMEGEFRFVNSRLIMNSEEIAFYQPCDEIVATFDLCRARLQLSRVTDRERTTVLSSFGNLVGHLRKVILFRFCISFVDNIVAKYFATVVGWYAVSRPFFDRKNAAMSSMNNDKLIQEYYNSGRMMFRLAEALGRLALAGRELTRLSGFTTRVDTLLNVLSDLDSGIYERTMISSKDNESNSVLQKGLSPGAVRFSFICSS</sequence>
<keyword evidence="3 5" id="KW-1133">Transmembrane helix</keyword>
<gene>
    <name evidence="7" type="ORF">KIN20_027677</name>
</gene>
<evidence type="ECO:0000259" key="6">
    <source>
        <dbReference type="Pfam" id="PF06472"/>
    </source>
</evidence>
<evidence type="ECO:0000256" key="5">
    <source>
        <dbReference type="SAM" id="Phobius"/>
    </source>
</evidence>
<dbReference type="EMBL" id="JAHQIW010005696">
    <property type="protein sequence ID" value="KAJ1366892.1"/>
    <property type="molecule type" value="Genomic_DNA"/>
</dbReference>
<dbReference type="Proteomes" id="UP001196413">
    <property type="component" value="Unassembled WGS sequence"/>
</dbReference>
<evidence type="ECO:0000256" key="3">
    <source>
        <dbReference type="ARBA" id="ARBA00022989"/>
    </source>
</evidence>
<evidence type="ECO:0000313" key="7">
    <source>
        <dbReference type="EMBL" id="KAJ1366892.1"/>
    </source>
</evidence>
<name>A0AAD5WE52_PARTN</name>
<dbReference type="GO" id="GO:0005324">
    <property type="term" value="F:long-chain fatty acid transmembrane transporter activity"/>
    <property type="evidence" value="ECO:0007669"/>
    <property type="project" value="TreeGrafter"/>
</dbReference>
<keyword evidence="4 5" id="KW-0472">Membrane</keyword>
<feature type="domain" description="ABC transmembrane type-1" evidence="6">
    <location>
        <begin position="311"/>
        <end position="364"/>
    </location>
</feature>
<accession>A0AAD5WE52</accession>
<dbReference type="AlphaFoldDB" id="A0AAD5WE52"/>
<feature type="transmembrane region" description="Helical" evidence="5">
    <location>
        <begin position="79"/>
        <end position="105"/>
    </location>
</feature>
<dbReference type="GO" id="GO:0015910">
    <property type="term" value="P:long-chain fatty acid import into peroxisome"/>
    <property type="evidence" value="ECO:0007669"/>
    <property type="project" value="TreeGrafter"/>
</dbReference>
<evidence type="ECO:0000256" key="1">
    <source>
        <dbReference type="ARBA" id="ARBA00022448"/>
    </source>
</evidence>
<evidence type="ECO:0000256" key="4">
    <source>
        <dbReference type="ARBA" id="ARBA00023136"/>
    </source>
</evidence>
<keyword evidence="1" id="KW-0813">Transport</keyword>
<dbReference type="InterPro" id="IPR011527">
    <property type="entry name" value="ABC1_TM_dom"/>
</dbReference>
<evidence type="ECO:0000256" key="2">
    <source>
        <dbReference type="ARBA" id="ARBA00022692"/>
    </source>
</evidence>
<feature type="domain" description="ABC transmembrane type-1" evidence="6">
    <location>
        <begin position="76"/>
        <end position="289"/>
    </location>
</feature>
<dbReference type="GO" id="GO:0006635">
    <property type="term" value="P:fatty acid beta-oxidation"/>
    <property type="evidence" value="ECO:0007669"/>
    <property type="project" value="TreeGrafter"/>
</dbReference>
<dbReference type="PANTHER" id="PTHR11384:SF62">
    <property type="entry name" value="ATP-BINDING CASSETTE SUB-FAMILY D MEMBER 3"/>
    <property type="match status" value="1"/>
</dbReference>
<keyword evidence="2 5" id="KW-0812">Transmembrane</keyword>
<dbReference type="GO" id="GO:0005524">
    <property type="term" value="F:ATP binding"/>
    <property type="evidence" value="ECO:0007669"/>
    <property type="project" value="InterPro"/>
</dbReference>
<protein>
    <recommendedName>
        <fullName evidence="6">ABC transmembrane type-1 domain-containing protein</fullName>
    </recommendedName>
</protein>
<reference evidence="7" key="1">
    <citation type="submission" date="2021-06" db="EMBL/GenBank/DDBJ databases">
        <title>Parelaphostrongylus tenuis whole genome reference sequence.</title>
        <authorList>
            <person name="Garwood T.J."/>
            <person name="Larsen P.A."/>
            <person name="Fountain-Jones N.M."/>
            <person name="Garbe J.R."/>
            <person name="Macchietto M.G."/>
            <person name="Kania S.A."/>
            <person name="Gerhold R.W."/>
            <person name="Richards J.E."/>
            <person name="Wolf T.M."/>
        </authorList>
    </citation>
    <scope>NUCLEOTIDE SEQUENCE</scope>
    <source>
        <strain evidence="7">MNPRO001-30</strain>
        <tissue evidence="7">Meninges</tissue>
    </source>
</reference>
<dbReference type="Pfam" id="PF06472">
    <property type="entry name" value="ABC_membrane_2"/>
    <property type="match status" value="2"/>
</dbReference>
<evidence type="ECO:0000313" key="8">
    <source>
        <dbReference type="Proteomes" id="UP001196413"/>
    </source>
</evidence>
<proteinExistence type="predicted"/>
<dbReference type="GO" id="GO:0042760">
    <property type="term" value="P:very long-chain fatty acid catabolic process"/>
    <property type="evidence" value="ECO:0007669"/>
    <property type="project" value="TreeGrafter"/>
</dbReference>
<dbReference type="PANTHER" id="PTHR11384">
    <property type="entry name" value="ATP-BINDING CASSETTE, SUB-FAMILY D MEMBER"/>
    <property type="match status" value="1"/>
</dbReference>
<feature type="transmembrane region" description="Helical" evidence="5">
    <location>
        <begin position="132"/>
        <end position="153"/>
    </location>
</feature>
<dbReference type="GO" id="GO:0140359">
    <property type="term" value="F:ABC-type transporter activity"/>
    <property type="evidence" value="ECO:0007669"/>
    <property type="project" value="InterPro"/>
</dbReference>
<organism evidence="7 8">
    <name type="scientific">Parelaphostrongylus tenuis</name>
    <name type="common">Meningeal worm</name>
    <dbReference type="NCBI Taxonomy" id="148309"/>
    <lineage>
        <taxon>Eukaryota</taxon>
        <taxon>Metazoa</taxon>
        <taxon>Ecdysozoa</taxon>
        <taxon>Nematoda</taxon>
        <taxon>Chromadorea</taxon>
        <taxon>Rhabditida</taxon>
        <taxon>Rhabditina</taxon>
        <taxon>Rhabditomorpha</taxon>
        <taxon>Strongyloidea</taxon>
        <taxon>Metastrongylidae</taxon>
        <taxon>Parelaphostrongylus</taxon>
    </lineage>
</organism>
<dbReference type="GO" id="GO:0005778">
    <property type="term" value="C:peroxisomal membrane"/>
    <property type="evidence" value="ECO:0007669"/>
    <property type="project" value="TreeGrafter"/>
</dbReference>
<dbReference type="InterPro" id="IPR050835">
    <property type="entry name" value="ABC_transporter_sub-D"/>
</dbReference>
<keyword evidence="8" id="KW-1185">Reference proteome</keyword>
<dbReference type="GO" id="GO:0007031">
    <property type="term" value="P:peroxisome organization"/>
    <property type="evidence" value="ECO:0007669"/>
    <property type="project" value="TreeGrafter"/>
</dbReference>
<comment type="caution">
    <text evidence="7">The sequence shown here is derived from an EMBL/GenBank/DDBJ whole genome shotgun (WGS) entry which is preliminary data.</text>
</comment>